<accession>A0A9R0J183</accession>
<keyword evidence="2" id="KW-1185">Reference proteome</keyword>
<dbReference type="SUPFAM" id="SSF54518">
    <property type="entry name" value="Tubby C-terminal domain-like"/>
    <property type="match status" value="1"/>
</dbReference>
<gene>
    <name evidence="3" type="primary">LOC110797993</name>
</gene>
<dbReference type="InterPro" id="IPR007612">
    <property type="entry name" value="LOR"/>
</dbReference>
<dbReference type="GeneID" id="110797993"/>
<dbReference type="Gene3D" id="2.40.160.200">
    <property type="entry name" value="LURP1-related"/>
    <property type="match status" value="1"/>
</dbReference>
<dbReference type="InterPro" id="IPR038595">
    <property type="entry name" value="LOR_sf"/>
</dbReference>
<proteinExistence type="inferred from homology"/>
<sequence length="216" mass="24154">MATSKPNFLLPIVSKMYCSSSQVVFVVRRRPQAVGGGGFVVTDCSQRVVFQVDGCGILGKKGELILRDGDGDNILLIRQLKGGLVQALNIYKYKKWKGYYDYEGFQKSVFSIKEPNQNSCIPTSNNPVRISIEPKLNNGQVRDWNFEVKGYFPDKNCSIVDSLGNIIAQVGVKEEIEKVMTSKDLYHVVVQPGIDQAFVFGVIAVLDYIYHESTRC</sequence>
<dbReference type="AlphaFoldDB" id="A0A9R0J183"/>
<dbReference type="Pfam" id="PF04525">
    <property type="entry name" value="LOR"/>
    <property type="match status" value="1"/>
</dbReference>
<evidence type="ECO:0000313" key="2">
    <source>
        <dbReference type="Proteomes" id="UP000813463"/>
    </source>
</evidence>
<dbReference type="RefSeq" id="XP_021858812.1">
    <property type="nucleotide sequence ID" value="XM_022003120.2"/>
</dbReference>
<evidence type="ECO:0000256" key="1">
    <source>
        <dbReference type="ARBA" id="ARBA00005437"/>
    </source>
</evidence>
<dbReference type="InterPro" id="IPR025659">
    <property type="entry name" value="Tubby-like_C"/>
</dbReference>
<name>A0A9R0J183_SPIOL</name>
<comment type="similarity">
    <text evidence="1">Belongs to the LOR family.</text>
</comment>
<reference evidence="3" key="2">
    <citation type="submission" date="2025-08" db="UniProtKB">
        <authorList>
            <consortium name="RefSeq"/>
        </authorList>
    </citation>
    <scope>IDENTIFICATION</scope>
    <source>
        <tissue evidence="3">Leaf</tissue>
    </source>
</reference>
<reference evidence="2" key="1">
    <citation type="journal article" date="2021" name="Nat. Commun.">
        <title>Genomic analyses provide insights into spinach domestication and the genetic basis of agronomic traits.</title>
        <authorList>
            <person name="Cai X."/>
            <person name="Sun X."/>
            <person name="Xu C."/>
            <person name="Sun H."/>
            <person name="Wang X."/>
            <person name="Ge C."/>
            <person name="Zhang Z."/>
            <person name="Wang Q."/>
            <person name="Fei Z."/>
            <person name="Jiao C."/>
            <person name="Wang Q."/>
        </authorList>
    </citation>
    <scope>NUCLEOTIDE SEQUENCE [LARGE SCALE GENOMIC DNA]</scope>
    <source>
        <strain evidence="2">cv. Varoflay</strain>
    </source>
</reference>
<dbReference type="KEGG" id="soe:110797993"/>
<dbReference type="OrthoDB" id="1916253at2759"/>
<dbReference type="PANTHER" id="PTHR31087:SF3">
    <property type="entry name" value="PROTEIN LURP-ONE-RELATED 6"/>
    <property type="match status" value="1"/>
</dbReference>
<protein>
    <submittedName>
        <fullName evidence="3">Protein LURP-one-related 6</fullName>
    </submittedName>
</protein>
<organism evidence="2 3">
    <name type="scientific">Spinacia oleracea</name>
    <name type="common">Spinach</name>
    <dbReference type="NCBI Taxonomy" id="3562"/>
    <lineage>
        <taxon>Eukaryota</taxon>
        <taxon>Viridiplantae</taxon>
        <taxon>Streptophyta</taxon>
        <taxon>Embryophyta</taxon>
        <taxon>Tracheophyta</taxon>
        <taxon>Spermatophyta</taxon>
        <taxon>Magnoliopsida</taxon>
        <taxon>eudicotyledons</taxon>
        <taxon>Gunneridae</taxon>
        <taxon>Pentapetalae</taxon>
        <taxon>Caryophyllales</taxon>
        <taxon>Chenopodiaceae</taxon>
        <taxon>Chenopodioideae</taxon>
        <taxon>Anserineae</taxon>
        <taxon>Spinacia</taxon>
    </lineage>
</organism>
<evidence type="ECO:0000313" key="3">
    <source>
        <dbReference type="RefSeq" id="XP_021858812.1"/>
    </source>
</evidence>
<dbReference type="Proteomes" id="UP000813463">
    <property type="component" value="Chromosome 2"/>
</dbReference>
<dbReference type="PANTHER" id="PTHR31087">
    <property type="match status" value="1"/>
</dbReference>